<name>A0AAN8ZIP7_9MAGN</name>
<dbReference type="Proteomes" id="UP001370490">
    <property type="component" value="Unassembled WGS sequence"/>
</dbReference>
<comment type="caution">
    <text evidence="4">The sequence shown here is derived from an EMBL/GenBank/DDBJ whole genome shotgun (WGS) entry which is preliminary data.</text>
</comment>
<protein>
    <submittedName>
        <fullName evidence="4">NPK1-activating kinesin-like protein, C-terminal</fullName>
    </submittedName>
</protein>
<dbReference type="GO" id="GO:0005874">
    <property type="term" value="C:microtubule"/>
    <property type="evidence" value="ECO:0007669"/>
    <property type="project" value="UniProtKB-KW"/>
</dbReference>
<sequence length="236" mass="26863">MCGICQSPRLPSINLKTWMGHWLLVQEKGKYTDSEEKASDVGLYMTAGFLASPSNWASEFERQQGAIIELWDACHVPLVHRTVFFLLFKGEPSDSVYLEVELRRLSFLKDTLFPGSRTTKDGPTISLESSLKALNREREALSKQLKKKYSEKERESLFLKFGIGLKTKERKLQLAHRLWSNTKDMNHIKESAAIVAKLDGLVELGQAPKEMFGFTFAPSPVNRRSFSWKPSMSSIM</sequence>
<dbReference type="InterPro" id="IPR021881">
    <property type="entry name" value="NACK_C"/>
</dbReference>
<dbReference type="Pfam" id="PF11995">
    <property type="entry name" value="DUF3490"/>
    <property type="match status" value="1"/>
</dbReference>
<dbReference type="EMBL" id="JBAMMX010000005">
    <property type="protein sequence ID" value="KAK6939391.1"/>
    <property type="molecule type" value="Genomic_DNA"/>
</dbReference>
<evidence type="ECO:0000256" key="1">
    <source>
        <dbReference type="ARBA" id="ARBA00022701"/>
    </source>
</evidence>
<evidence type="ECO:0000313" key="4">
    <source>
        <dbReference type="EMBL" id="KAK6939391.1"/>
    </source>
</evidence>
<evidence type="ECO:0000259" key="3">
    <source>
        <dbReference type="Pfam" id="PF11995"/>
    </source>
</evidence>
<dbReference type="GO" id="GO:0003777">
    <property type="term" value="F:microtubule motor activity"/>
    <property type="evidence" value="ECO:0007669"/>
    <property type="project" value="InterPro"/>
</dbReference>
<proteinExistence type="predicted"/>
<keyword evidence="5" id="KW-1185">Reference proteome</keyword>
<feature type="domain" description="NPK1-activating kinesin-like protein C-terminal" evidence="3">
    <location>
        <begin position="59"/>
        <end position="218"/>
    </location>
</feature>
<dbReference type="AlphaFoldDB" id="A0AAN8ZIP7"/>
<organism evidence="4 5">
    <name type="scientific">Dillenia turbinata</name>
    <dbReference type="NCBI Taxonomy" id="194707"/>
    <lineage>
        <taxon>Eukaryota</taxon>
        <taxon>Viridiplantae</taxon>
        <taxon>Streptophyta</taxon>
        <taxon>Embryophyta</taxon>
        <taxon>Tracheophyta</taxon>
        <taxon>Spermatophyta</taxon>
        <taxon>Magnoliopsida</taxon>
        <taxon>eudicotyledons</taxon>
        <taxon>Gunneridae</taxon>
        <taxon>Pentapetalae</taxon>
        <taxon>Dilleniales</taxon>
        <taxon>Dilleniaceae</taxon>
        <taxon>Dillenia</taxon>
    </lineage>
</organism>
<gene>
    <name evidence="4" type="ORF">RJ641_028922</name>
</gene>
<accession>A0AAN8ZIP7</accession>
<evidence type="ECO:0000313" key="5">
    <source>
        <dbReference type="Proteomes" id="UP001370490"/>
    </source>
</evidence>
<evidence type="ECO:0000256" key="2">
    <source>
        <dbReference type="SAM" id="Coils"/>
    </source>
</evidence>
<dbReference type="GO" id="GO:0007018">
    <property type="term" value="P:microtubule-based movement"/>
    <property type="evidence" value="ECO:0007669"/>
    <property type="project" value="InterPro"/>
</dbReference>
<keyword evidence="1" id="KW-0493">Microtubule</keyword>
<reference evidence="4 5" key="1">
    <citation type="submission" date="2023-12" db="EMBL/GenBank/DDBJ databases">
        <title>A high-quality genome assembly for Dillenia turbinata (Dilleniales).</title>
        <authorList>
            <person name="Chanderbali A."/>
        </authorList>
    </citation>
    <scope>NUCLEOTIDE SEQUENCE [LARGE SCALE GENOMIC DNA]</scope>
    <source>
        <strain evidence="4">LSX21</strain>
        <tissue evidence="4">Leaf</tissue>
    </source>
</reference>
<feature type="coiled-coil region" evidence="2">
    <location>
        <begin position="124"/>
        <end position="155"/>
    </location>
</feature>
<keyword evidence="2" id="KW-0175">Coiled coil</keyword>
<dbReference type="PANTHER" id="PTHR47968:SF54">
    <property type="entry name" value="KINESIN-LIKE PROTEIN NACK2"/>
    <property type="match status" value="1"/>
</dbReference>
<dbReference type="PANTHER" id="PTHR47968">
    <property type="entry name" value="CENTROMERE PROTEIN E"/>
    <property type="match status" value="1"/>
</dbReference>
<dbReference type="InterPro" id="IPR027640">
    <property type="entry name" value="Kinesin-like_fam"/>
</dbReference>